<keyword evidence="2" id="KW-0813">Transport</keyword>
<evidence type="ECO:0000313" key="11">
    <source>
        <dbReference type="WBParaSite" id="PSAMB.scaffold2926size20531.g19663.t1"/>
    </source>
</evidence>
<dbReference type="AlphaFoldDB" id="A0A914W1G6"/>
<evidence type="ECO:0000256" key="5">
    <source>
        <dbReference type="ARBA" id="ARBA00022989"/>
    </source>
</evidence>
<feature type="compositionally biased region" description="Low complexity" evidence="7">
    <location>
        <begin position="470"/>
        <end position="480"/>
    </location>
</feature>
<evidence type="ECO:0000256" key="7">
    <source>
        <dbReference type="SAM" id="MobiDB-lite"/>
    </source>
</evidence>
<accession>A0A914W1G6</accession>
<feature type="transmembrane region" description="Helical" evidence="8">
    <location>
        <begin position="72"/>
        <end position="95"/>
    </location>
</feature>
<dbReference type="WBParaSite" id="PSAMB.scaffold2926size20531.g19663.t1">
    <property type="protein sequence ID" value="PSAMB.scaffold2926size20531.g19663.t1"/>
    <property type="gene ID" value="PSAMB.scaffold2926size20531.g19663"/>
</dbReference>
<dbReference type="Proteomes" id="UP000887566">
    <property type="component" value="Unplaced"/>
</dbReference>
<dbReference type="Pfam" id="PF01490">
    <property type="entry name" value="Aa_trans"/>
    <property type="match status" value="1"/>
</dbReference>
<evidence type="ECO:0000256" key="1">
    <source>
        <dbReference type="ARBA" id="ARBA00004141"/>
    </source>
</evidence>
<comment type="subcellular location">
    <subcellularLocation>
        <location evidence="1">Membrane</location>
        <topology evidence="1">Multi-pass membrane protein</topology>
    </subcellularLocation>
</comment>
<dbReference type="PANTHER" id="PTHR22950">
    <property type="entry name" value="AMINO ACID TRANSPORTER"/>
    <property type="match status" value="1"/>
</dbReference>
<feature type="region of interest" description="Disordered" evidence="7">
    <location>
        <begin position="563"/>
        <end position="614"/>
    </location>
</feature>
<protein>
    <submittedName>
        <fullName evidence="11">Amino acid transporter transmembrane domain-containing protein</fullName>
    </submittedName>
</protein>
<feature type="region of interest" description="Disordered" evidence="7">
    <location>
        <begin position="464"/>
        <end position="491"/>
    </location>
</feature>
<keyword evidence="3 8" id="KW-0812">Transmembrane</keyword>
<organism evidence="10 11">
    <name type="scientific">Plectus sambesii</name>
    <dbReference type="NCBI Taxonomy" id="2011161"/>
    <lineage>
        <taxon>Eukaryota</taxon>
        <taxon>Metazoa</taxon>
        <taxon>Ecdysozoa</taxon>
        <taxon>Nematoda</taxon>
        <taxon>Chromadorea</taxon>
        <taxon>Plectida</taxon>
        <taxon>Plectina</taxon>
        <taxon>Plectoidea</taxon>
        <taxon>Plectidae</taxon>
        <taxon>Plectus</taxon>
    </lineage>
</organism>
<keyword evidence="5 8" id="KW-1133">Transmembrane helix</keyword>
<name>A0A914W1G6_9BILA</name>
<feature type="domain" description="Amino acid transporter transmembrane" evidence="9">
    <location>
        <begin position="44"/>
        <end position="432"/>
    </location>
</feature>
<evidence type="ECO:0000256" key="2">
    <source>
        <dbReference type="ARBA" id="ARBA00022448"/>
    </source>
</evidence>
<sequence>MKRPEDDDTEYLLSDAEDNATANFISLKSPLGSSSSAMAVWKESRWPYIVNLSNSIIGVSILAMPFCLQQCGVLLGLLLLMGCSLLTRFTCHLLMKGAYLARRRSYEALALHAFGPTGKRFVELAMILFIMSTLCAFFVVIGDLGPHVVADYLELDAPTERMRILVILAVAMFFILPLSLLRNVDSLSAISSMAILFYGIFVIRLLAECLPQFMTMQWIYEVNWWRTEGVLQSLPIFGMALSCQTQLFIVAECMTDPSPTKMNDIIKSAVNLCTLLYGSVGFLGYVAFHDKKMHGDVLVYLDATFLTELLKLGFMLSVAVSFPLMLFPCRTAIFNILFRPTHISGDLQVDVIPNGPFQFLTVAILVLNLVVAVLLPNVEFVLGLTGSLIGSTVCTILPALMFIHAAPKHYKWTNIAAKAALIVGFFILIACTLETLQSKPVEAIPDLSIPKVIDADKHIINPPVLPDAPTTSTLTTNKPTIRSEKKEASNQVEHVERLEPVEPVAPKKESSNQVEHVERLEPVEPVAPVAPKKVKSADDVAQVPNRKSLAEIKQQEIFEQANSIDEKQIKPAVNEEPVRDDQVVPPAERLKRQSNETVIAAATVNKSEKPKQEN</sequence>
<dbReference type="InterPro" id="IPR013057">
    <property type="entry name" value="AA_transpt_TM"/>
</dbReference>
<evidence type="ECO:0000259" key="9">
    <source>
        <dbReference type="Pfam" id="PF01490"/>
    </source>
</evidence>
<evidence type="ECO:0000256" key="4">
    <source>
        <dbReference type="ARBA" id="ARBA00022970"/>
    </source>
</evidence>
<dbReference type="GO" id="GO:0015179">
    <property type="term" value="F:L-amino acid transmembrane transporter activity"/>
    <property type="evidence" value="ECO:0007669"/>
    <property type="project" value="TreeGrafter"/>
</dbReference>
<feature type="transmembrane region" description="Helical" evidence="8">
    <location>
        <begin position="234"/>
        <end position="253"/>
    </location>
</feature>
<feature type="transmembrane region" description="Helical" evidence="8">
    <location>
        <begin position="265"/>
        <end position="288"/>
    </location>
</feature>
<evidence type="ECO:0000256" key="8">
    <source>
        <dbReference type="SAM" id="Phobius"/>
    </source>
</evidence>
<keyword evidence="6 8" id="KW-0472">Membrane</keyword>
<feature type="compositionally biased region" description="Basic and acidic residues" evidence="7">
    <location>
        <begin position="481"/>
        <end position="491"/>
    </location>
</feature>
<feature type="compositionally biased region" description="Basic and acidic residues" evidence="7">
    <location>
        <begin position="576"/>
        <end position="594"/>
    </location>
</feature>
<proteinExistence type="predicted"/>
<dbReference type="PANTHER" id="PTHR22950:SF646">
    <property type="entry name" value="SODIUM-COUPLED NEUTRAL AMINO ACID TRANSPORTER 10-RELATED"/>
    <property type="match status" value="1"/>
</dbReference>
<feature type="transmembrane region" description="Helical" evidence="8">
    <location>
        <begin position="357"/>
        <end position="375"/>
    </location>
</feature>
<feature type="transmembrane region" description="Helical" evidence="8">
    <location>
        <begin position="415"/>
        <end position="436"/>
    </location>
</feature>
<dbReference type="GO" id="GO:0016020">
    <property type="term" value="C:membrane"/>
    <property type="evidence" value="ECO:0007669"/>
    <property type="project" value="UniProtKB-SubCell"/>
</dbReference>
<feature type="transmembrane region" description="Helical" evidence="8">
    <location>
        <begin position="48"/>
        <end position="66"/>
    </location>
</feature>
<keyword evidence="10" id="KW-1185">Reference proteome</keyword>
<evidence type="ECO:0000256" key="6">
    <source>
        <dbReference type="ARBA" id="ARBA00023136"/>
    </source>
</evidence>
<feature type="transmembrane region" description="Helical" evidence="8">
    <location>
        <begin position="121"/>
        <end position="142"/>
    </location>
</feature>
<evidence type="ECO:0000313" key="10">
    <source>
        <dbReference type="Proteomes" id="UP000887566"/>
    </source>
</evidence>
<reference evidence="11" key="1">
    <citation type="submission" date="2022-11" db="UniProtKB">
        <authorList>
            <consortium name="WormBaseParasite"/>
        </authorList>
    </citation>
    <scope>IDENTIFICATION</scope>
</reference>
<feature type="transmembrane region" description="Helical" evidence="8">
    <location>
        <begin position="314"/>
        <end position="337"/>
    </location>
</feature>
<feature type="transmembrane region" description="Helical" evidence="8">
    <location>
        <begin position="193"/>
        <end position="214"/>
    </location>
</feature>
<keyword evidence="4" id="KW-0029">Amino-acid transport</keyword>
<feature type="transmembrane region" description="Helical" evidence="8">
    <location>
        <begin position="162"/>
        <end position="181"/>
    </location>
</feature>
<evidence type="ECO:0000256" key="3">
    <source>
        <dbReference type="ARBA" id="ARBA00022692"/>
    </source>
</evidence>
<feature type="transmembrane region" description="Helical" evidence="8">
    <location>
        <begin position="381"/>
        <end position="403"/>
    </location>
</feature>